<keyword evidence="2" id="KW-0418">Kinase</keyword>
<evidence type="ECO:0000259" key="1">
    <source>
        <dbReference type="Pfam" id="PF03976"/>
    </source>
</evidence>
<dbReference type="Pfam" id="PF03976">
    <property type="entry name" value="PPK2"/>
    <property type="match status" value="1"/>
</dbReference>
<keyword evidence="3" id="KW-1185">Reference proteome</keyword>
<dbReference type="Gene3D" id="3.40.50.300">
    <property type="entry name" value="P-loop containing nucleotide triphosphate hydrolases"/>
    <property type="match status" value="1"/>
</dbReference>
<keyword evidence="2" id="KW-0808">Transferase</keyword>
<dbReference type="InterPro" id="IPR027417">
    <property type="entry name" value="P-loop_NTPase"/>
</dbReference>
<organism evidence="2 3">
    <name type="scientific">Gulosibacter bifidus</name>
    <dbReference type="NCBI Taxonomy" id="272239"/>
    <lineage>
        <taxon>Bacteria</taxon>
        <taxon>Bacillati</taxon>
        <taxon>Actinomycetota</taxon>
        <taxon>Actinomycetes</taxon>
        <taxon>Micrococcales</taxon>
        <taxon>Microbacteriaceae</taxon>
        <taxon>Gulosibacter</taxon>
    </lineage>
</organism>
<dbReference type="SUPFAM" id="SSF52540">
    <property type="entry name" value="P-loop containing nucleoside triphosphate hydrolases"/>
    <property type="match status" value="1"/>
</dbReference>
<dbReference type="PANTHER" id="PTHR34383">
    <property type="entry name" value="POLYPHOSPHATE:AMP PHOSPHOTRANSFERASE-RELATED"/>
    <property type="match status" value="1"/>
</dbReference>
<reference evidence="3" key="1">
    <citation type="journal article" date="2019" name="Int. J. Syst. Evol. Microbiol.">
        <title>The Global Catalogue of Microorganisms (GCM) 10K type strain sequencing project: providing services to taxonomists for standard genome sequencing and annotation.</title>
        <authorList>
            <consortium name="The Broad Institute Genomics Platform"/>
            <consortium name="The Broad Institute Genome Sequencing Center for Infectious Disease"/>
            <person name="Wu L."/>
            <person name="Ma J."/>
        </authorList>
    </citation>
    <scope>NUCLEOTIDE SEQUENCE [LARGE SCALE GENOMIC DNA]</scope>
    <source>
        <strain evidence="3">TISTR 1511</strain>
    </source>
</reference>
<dbReference type="InterPro" id="IPR022488">
    <property type="entry name" value="PPK2-related"/>
</dbReference>
<comment type="caution">
    <text evidence="2">The sequence shown here is derived from an EMBL/GenBank/DDBJ whole genome shotgun (WGS) entry which is preliminary data.</text>
</comment>
<protein>
    <submittedName>
        <fullName evidence="2">PPK2 family polyphosphate kinase</fullName>
    </submittedName>
</protein>
<dbReference type="InterPro" id="IPR022300">
    <property type="entry name" value="PPK2-rel_1"/>
</dbReference>
<dbReference type="NCBIfam" id="TIGR03709">
    <property type="entry name" value="PPK2_rel_1"/>
    <property type="match status" value="1"/>
</dbReference>
<dbReference type="GO" id="GO:0016301">
    <property type="term" value="F:kinase activity"/>
    <property type="evidence" value="ECO:0007669"/>
    <property type="project" value="UniProtKB-KW"/>
</dbReference>
<gene>
    <name evidence="2" type="ORF">ACFSUQ_06425</name>
</gene>
<dbReference type="Proteomes" id="UP001597453">
    <property type="component" value="Unassembled WGS sequence"/>
</dbReference>
<dbReference type="EMBL" id="JBHUNF010000004">
    <property type="protein sequence ID" value="MFD2674928.1"/>
    <property type="molecule type" value="Genomic_DNA"/>
</dbReference>
<dbReference type="PANTHER" id="PTHR34383:SF3">
    <property type="entry name" value="POLYPHOSPHATE:AMP PHOSPHOTRANSFERASE"/>
    <property type="match status" value="1"/>
</dbReference>
<proteinExistence type="predicted"/>
<evidence type="ECO:0000313" key="3">
    <source>
        <dbReference type="Proteomes" id="UP001597453"/>
    </source>
</evidence>
<evidence type="ECO:0000313" key="2">
    <source>
        <dbReference type="EMBL" id="MFD2674928.1"/>
    </source>
</evidence>
<name>A0ABW5RIM2_9MICO</name>
<dbReference type="RefSeq" id="WP_066058427.1">
    <property type="nucleotide sequence ID" value="NZ_JBHUNF010000004.1"/>
</dbReference>
<sequence>MAKTTASSPAPYFNFDAAQAALKVTGPSFSLAQISPDDTPGLIGDVKKAKAQAQAEIERSDPALAELQERMFAQARVENPDAPAVLLVLQGMDTSGKGGVVRHVLGAVDPQGLQLASFKAPTEEERQHDFLWRIDKKLPQRGHIGVFDRSHYEDVLIQRVRQFAPAAEIERRYGAIVDFEQRVQDSGTKLIKVMLHISKEEQGERLQERLERPDKHWKYNPGDIDERELWDEYQQAYEIAIQRTATEQAPWWVVPANRKWYARLVIKHLIRQTLDGLNLEWPKADFDPAVELQRLKQS</sequence>
<accession>A0ABW5RIM2</accession>
<feature type="domain" description="Polyphosphate kinase-2-related" evidence="1">
    <location>
        <begin position="50"/>
        <end position="275"/>
    </location>
</feature>